<reference evidence="1 2" key="1">
    <citation type="journal article" date="2019" name="Emerg. Microbes Infect.">
        <title>Comprehensive subspecies identification of 175 nontuberculous mycobacteria species based on 7547 genomic profiles.</title>
        <authorList>
            <person name="Matsumoto Y."/>
            <person name="Kinjo T."/>
            <person name="Motooka D."/>
            <person name="Nabeya D."/>
            <person name="Jung N."/>
            <person name="Uechi K."/>
            <person name="Horii T."/>
            <person name="Iida T."/>
            <person name="Fujita J."/>
            <person name="Nakamura S."/>
        </authorList>
    </citation>
    <scope>NUCLEOTIDE SEQUENCE [LARGE SCALE GENOMIC DNA]</scope>
    <source>
        <strain evidence="1 2">JCM 18439</strain>
    </source>
</reference>
<evidence type="ECO:0000313" key="2">
    <source>
        <dbReference type="Proteomes" id="UP000466431"/>
    </source>
</evidence>
<dbReference type="Proteomes" id="UP000466431">
    <property type="component" value="Chromosome"/>
</dbReference>
<proteinExistence type="predicted"/>
<name>A0A1X0BPP5_MYCCF</name>
<dbReference type="OrthoDB" id="4746133at2"/>
<keyword evidence="2" id="KW-1185">Reference proteome</keyword>
<dbReference type="InterPro" id="IPR007969">
    <property type="entry name" value="DUF732"/>
</dbReference>
<accession>A0A1X0BPP5</accession>
<organism evidence="1 2">
    <name type="scientific">Mycolicibacterium celeriflavum</name>
    <name type="common">Mycobacterium celeriflavum</name>
    <dbReference type="NCBI Taxonomy" id="1249101"/>
    <lineage>
        <taxon>Bacteria</taxon>
        <taxon>Bacillati</taxon>
        <taxon>Actinomycetota</taxon>
        <taxon>Actinomycetes</taxon>
        <taxon>Mycobacteriales</taxon>
        <taxon>Mycobacteriaceae</taxon>
        <taxon>Mycolicibacterium</taxon>
    </lineage>
</organism>
<protein>
    <submittedName>
        <fullName evidence="1">Uncharacterized protein</fullName>
    </submittedName>
</protein>
<dbReference type="Pfam" id="PF05305">
    <property type="entry name" value="DUF732"/>
    <property type="match status" value="1"/>
</dbReference>
<dbReference type="EMBL" id="AP022591">
    <property type="protein sequence ID" value="BBY44159.1"/>
    <property type="molecule type" value="Genomic_DNA"/>
</dbReference>
<sequence>MRGRGGIAGALAVCGAVALSTPAHADQYDFIAQLDNMGVYYSSMVDMIDIGKELCHELRFGVPPPAVLAKLQRTGFAPAESAIVLLSAVNTMCLDAKPAVVEWARDMGYTQPL</sequence>
<dbReference type="RefSeq" id="WP_083005223.1">
    <property type="nucleotide sequence ID" value="NZ_AP022591.1"/>
</dbReference>
<dbReference type="AlphaFoldDB" id="A0A1X0BPP5"/>
<gene>
    <name evidence="1" type="ORF">MCEL_24540</name>
</gene>
<evidence type="ECO:0000313" key="1">
    <source>
        <dbReference type="EMBL" id="BBY44159.1"/>
    </source>
</evidence>
<dbReference type="KEGG" id="mcee:MCEL_24540"/>
<dbReference type="STRING" id="1249101.BST21_17810"/>